<evidence type="ECO:0000256" key="2">
    <source>
        <dbReference type="SAM" id="Phobius"/>
    </source>
</evidence>
<feature type="compositionally biased region" description="Pro residues" evidence="1">
    <location>
        <begin position="317"/>
        <end position="326"/>
    </location>
</feature>
<feature type="compositionally biased region" description="Low complexity" evidence="1">
    <location>
        <begin position="612"/>
        <end position="627"/>
    </location>
</feature>
<feature type="compositionally biased region" description="Low complexity" evidence="1">
    <location>
        <begin position="10"/>
        <end position="20"/>
    </location>
</feature>
<dbReference type="EMBL" id="JAMYJR010000021">
    <property type="protein sequence ID" value="MCO8272746.1"/>
    <property type="molecule type" value="Genomic_DNA"/>
</dbReference>
<dbReference type="CDD" id="cd07328">
    <property type="entry name" value="M48_Ste24p_like"/>
    <property type="match status" value="1"/>
</dbReference>
<feature type="region of interest" description="Disordered" evidence="1">
    <location>
        <begin position="612"/>
        <end position="693"/>
    </location>
</feature>
<organism evidence="3 4">
    <name type="scientific">Paractinoplanes aksuensis</name>
    <dbReference type="NCBI Taxonomy" id="2939490"/>
    <lineage>
        <taxon>Bacteria</taxon>
        <taxon>Bacillati</taxon>
        <taxon>Actinomycetota</taxon>
        <taxon>Actinomycetes</taxon>
        <taxon>Micromonosporales</taxon>
        <taxon>Micromonosporaceae</taxon>
        <taxon>Paractinoplanes</taxon>
    </lineage>
</organism>
<sequence>MRPSAGASGSQAYDDASAPDPAAPPGSPAACAGSAGRSAAMLLGFLGLAWLQVVVVLLVVLLIVEPLPGSLALGVAVPLVIAVAGLLWWATVRALRLRRSAPAGVPVLRQHAPALWTMLDDASAAAGVKPPDGVTVVAGATVTVVQPLRLGGLLGGRRELYLGLPLLQAWDESRLRAAVAHELAHGSPALGGRFAPLAHRGRFALGRIVPRIPARSPAGPLLRAFARFYLRADTPYSHAQELAADRVAATFAGPRAAAAVLRDRPALEGMQQLFHAEYLSPGWQTGLIPDDVFGGLLRVLAARSEDMTALRSREPEPPGPWDPHPPSATRLAALATLTPEGPEPAGKPAGDLVPDLPGLGRALQAVAFPVGGRAVVSWDEFFGVARLAEMEREADASLRALSRAAGTPVTGAADVLELSAQGNLRPLAEKVFADLPPDDVAARITDLIALLLALAALHSGVARWRHSWTGTAELVAMDGSYLELQAPAEMAGDPTTVAEVRNWLTAIGVDLTAAADTSRHHSTRVPVLGGVVGVQVDGARTDLLVLETGLFLVPGLPRSRHHEAKRRLTRLAADGILPTAQPAPAAPSTAPPPAAATPDLVPAAATNLGSSGLASPVSGSPAAGLPAAGPPVSGPPVSGSPASGSPGSPSSGSAAADPAGISSDPAAADRSRTFAATAPTAPNPPDPTTAGSRFVPFADVATASATRNGRRSWAINLHDGATLNVRTTLDSEELPGGWAALDDAVAFLTRTR</sequence>
<feature type="region of interest" description="Disordered" evidence="1">
    <location>
        <begin position="579"/>
        <end position="600"/>
    </location>
</feature>
<evidence type="ECO:0000313" key="4">
    <source>
        <dbReference type="Proteomes" id="UP001523369"/>
    </source>
</evidence>
<gene>
    <name evidence="3" type="ORF">M1L60_19305</name>
</gene>
<protein>
    <submittedName>
        <fullName evidence="3">M48 family metallopeptidase</fullName>
    </submittedName>
</protein>
<keyword evidence="2" id="KW-0472">Membrane</keyword>
<dbReference type="PANTHER" id="PTHR24216:SF65">
    <property type="entry name" value="PAXILLIN-LIKE PROTEIN 1"/>
    <property type="match status" value="1"/>
</dbReference>
<feature type="transmembrane region" description="Helical" evidence="2">
    <location>
        <begin position="42"/>
        <end position="64"/>
    </location>
</feature>
<reference evidence="3 4" key="1">
    <citation type="submission" date="2022-06" db="EMBL/GenBank/DDBJ databases">
        <title>New Species of the Genus Actinoplanes, ActinopZanes ferrugineus.</title>
        <authorList>
            <person name="Ding P."/>
        </authorList>
    </citation>
    <scope>NUCLEOTIDE SEQUENCE [LARGE SCALE GENOMIC DNA]</scope>
    <source>
        <strain evidence="3 4">TRM88003</strain>
    </source>
</reference>
<keyword evidence="2" id="KW-0812">Transmembrane</keyword>
<feature type="compositionally biased region" description="Low complexity" evidence="1">
    <location>
        <begin position="579"/>
        <end position="588"/>
    </location>
</feature>
<feature type="transmembrane region" description="Helical" evidence="2">
    <location>
        <begin position="70"/>
        <end position="90"/>
    </location>
</feature>
<comment type="caution">
    <text evidence="3">The sequence shown here is derived from an EMBL/GenBank/DDBJ whole genome shotgun (WGS) entry which is preliminary data.</text>
</comment>
<dbReference type="Proteomes" id="UP001523369">
    <property type="component" value="Unassembled WGS sequence"/>
</dbReference>
<accession>A0ABT1DPH4</accession>
<feature type="compositionally biased region" description="Low complexity" evidence="1">
    <location>
        <begin position="635"/>
        <end position="666"/>
    </location>
</feature>
<feature type="region of interest" description="Disordered" evidence="1">
    <location>
        <begin position="308"/>
        <end position="328"/>
    </location>
</feature>
<dbReference type="RefSeq" id="WP_253238838.1">
    <property type="nucleotide sequence ID" value="NZ_JAMYJR010000021.1"/>
</dbReference>
<name>A0ABT1DPH4_9ACTN</name>
<evidence type="ECO:0000256" key="1">
    <source>
        <dbReference type="SAM" id="MobiDB-lite"/>
    </source>
</evidence>
<keyword evidence="4" id="KW-1185">Reference proteome</keyword>
<dbReference type="PANTHER" id="PTHR24216">
    <property type="entry name" value="PAXILLIN-RELATED"/>
    <property type="match status" value="1"/>
</dbReference>
<proteinExistence type="predicted"/>
<feature type="region of interest" description="Disordered" evidence="1">
    <location>
        <begin position="1"/>
        <end position="29"/>
    </location>
</feature>
<keyword evidence="2" id="KW-1133">Transmembrane helix</keyword>
<evidence type="ECO:0000313" key="3">
    <source>
        <dbReference type="EMBL" id="MCO8272746.1"/>
    </source>
</evidence>